<dbReference type="PANTHER" id="PTHR22765">
    <property type="entry name" value="RING FINGER AND PROTEASE ASSOCIATED DOMAIN-CONTAINING"/>
    <property type="match status" value="1"/>
</dbReference>
<dbReference type="Gene3D" id="3.30.40.10">
    <property type="entry name" value="Zinc/RING finger domain, C3HC4 (zinc finger)"/>
    <property type="match status" value="1"/>
</dbReference>
<gene>
    <name evidence="4" type="ORF">Salat_0943200</name>
</gene>
<dbReference type="InterPro" id="IPR051826">
    <property type="entry name" value="E3_ubiquitin-ligase_domain"/>
</dbReference>
<reference evidence="4" key="1">
    <citation type="submission" date="2020-06" db="EMBL/GenBank/DDBJ databases">
        <authorList>
            <person name="Li T."/>
            <person name="Hu X."/>
            <person name="Zhang T."/>
            <person name="Song X."/>
            <person name="Zhang H."/>
            <person name="Dai N."/>
            <person name="Sheng W."/>
            <person name="Hou X."/>
            <person name="Wei L."/>
        </authorList>
    </citation>
    <scope>NUCLEOTIDE SEQUENCE</scope>
    <source>
        <strain evidence="4">3651</strain>
        <tissue evidence="4">Leaf</tissue>
    </source>
</reference>
<keyword evidence="1" id="KW-0862">Zinc</keyword>
<keyword evidence="1" id="KW-0479">Metal-binding</keyword>
<keyword evidence="5" id="KW-1185">Reference proteome</keyword>
<feature type="region of interest" description="Disordered" evidence="2">
    <location>
        <begin position="93"/>
        <end position="135"/>
    </location>
</feature>
<evidence type="ECO:0000259" key="3">
    <source>
        <dbReference type="PROSITE" id="PS50089"/>
    </source>
</evidence>
<dbReference type="Proteomes" id="UP001293254">
    <property type="component" value="Unassembled WGS sequence"/>
</dbReference>
<comment type="caution">
    <text evidence="4">The sequence shown here is derived from an EMBL/GenBank/DDBJ whole genome shotgun (WGS) entry which is preliminary data.</text>
</comment>
<organism evidence="4 5">
    <name type="scientific">Sesamum alatum</name>
    <dbReference type="NCBI Taxonomy" id="300844"/>
    <lineage>
        <taxon>Eukaryota</taxon>
        <taxon>Viridiplantae</taxon>
        <taxon>Streptophyta</taxon>
        <taxon>Embryophyta</taxon>
        <taxon>Tracheophyta</taxon>
        <taxon>Spermatophyta</taxon>
        <taxon>Magnoliopsida</taxon>
        <taxon>eudicotyledons</taxon>
        <taxon>Gunneridae</taxon>
        <taxon>Pentapetalae</taxon>
        <taxon>asterids</taxon>
        <taxon>lamiids</taxon>
        <taxon>Lamiales</taxon>
        <taxon>Pedaliaceae</taxon>
        <taxon>Sesamum</taxon>
    </lineage>
</organism>
<dbReference type="EMBL" id="JACGWO010000003">
    <property type="protein sequence ID" value="KAK4431811.1"/>
    <property type="molecule type" value="Genomic_DNA"/>
</dbReference>
<name>A0AAE2CRF8_9LAMI</name>
<evidence type="ECO:0000313" key="5">
    <source>
        <dbReference type="Proteomes" id="UP001293254"/>
    </source>
</evidence>
<dbReference type="GO" id="GO:0061630">
    <property type="term" value="F:ubiquitin protein ligase activity"/>
    <property type="evidence" value="ECO:0007669"/>
    <property type="project" value="TreeGrafter"/>
</dbReference>
<feature type="compositionally biased region" description="Polar residues" evidence="2">
    <location>
        <begin position="100"/>
        <end position="119"/>
    </location>
</feature>
<feature type="domain" description="RING-type" evidence="3">
    <location>
        <begin position="163"/>
        <end position="212"/>
    </location>
</feature>
<protein>
    <submittedName>
        <fullName evidence="4">E3 ubiquitin-protein ligase SIRP1</fullName>
    </submittedName>
</protein>
<accession>A0AAE2CRF8</accession>
<sequence length="217" mass="24416">MAGMLPGVEAARRRRFHMKSNVLINSYAGSDLYSPNTYTSSPTFTRRSSFCLYAATHDFHSNSSMRNIVQQQQKAGGGVVCDESRLGAAAREAKNRLDQRLQQQWRSQTKRTPNSQYGSGSLPDRPTSIQSNLHTEVPKLKKNGSKRLNWLKLSWKSSEQEECAVCLEPFKGGQGRGRGRDETLMQLPCGHRFHTNCLVPWLEANAHCPCCRMEIPS</sequence>
<reference evidence="4" key="2">
    <citation type="journal article" date="2024" name="Plant">
        <title>Genomic evolution and insights into agronomic trait innovations of Sesamum species.</title>
        <authorList>
            <person name="Miao H."/>
            <person name="Wang L."/>
            <person name="Qu L."/>
            <person name="Liu H."/>
            <person name="Sun Y."/>
            <person name="Le M."/>
            <person name="Wang Q."/>
            <person name="Wei S."/>
            <person name="Zheng Y."/>
            <person name="Lin W."/>
            <person name="Duan Y."/>
            <person name="Cao H."/>
            <person name="Xiong S."/>
            <person name="Wang X."/>
            <person name="Wei L."/>
            <person name="Li C."/>
            <person name="Ma Q."/>
            <person name="Ju M."/>
            <person name="Zhao R."/>
            <person name="Li G."/>
            <person name="Mu C."/>
            <person name="Tian Q."/>
            <person name="Mei H."/>
            <person name="Zhang T."/>
            <person name="Gao T."/>
            <person name="Zhang H."/>
        </authorList>
    </citation>
    <scope>NUCLEOTIDE SEQUENCE</scope>
    <source>
        <strain evidence="4">3651</strain>
    </source>
</reference>
<dbReference type="PROSITE" id="PS50089">
    <property type="entry name" value="ZF_RING_2"/>
    <property type="match status" value="1"/>
</dbReference>
<dbReference type="GO" id="GO:0006511">
    <property type="term" value="P:ubiquitin-dependent protein catabolic process"/>
    <property type="evidence" value="ECO:0007669"/>
    <property type="project" value="TreeGrafter"/>
</dbReference>
<dbReference type="GO" id="GO:0008270">
    <property type="term" value="F:zinc ion binding"/>
    <property type="evidence" value="ECO:0007669"/>
    <property type="project" value="UniProtKB-KW"/>
</dbReference>
<proteinExistence type="predicted"/>
<evidence type="ECO:0000256" key="2">
    <source>
        <dbReference type="SAM" id="MobiDB-lite"/>
    </source>
</evidence>
<dbReference type="PANTHER" id="PTHR22765:SF303">
    <property type="entry name" value="RING-TYPE DOMAIN-CONTAINING PROTEIN"/>
    <property type="match status" value="1"/>
</dbReference>
<evidence type="ECO:0000313" key="4">
    <source>
        <dbReference type="EMBL" id="KAK4431811.1"/>
    </source>
</evidence>
<dbReference type="InterPro" id="IPR001841">
    <property type="entry name" value="Znf_RING"/>
</dbReference>
<keyword evidence="1" id="KW-0863">Zinc-finger</keyword>
<dbReference type="Pfam" id="PF13639">
    <property type="entry name" value="zf-RING_2"/>
    <property type="match status" value="1"/>
</dbReference>
<dbReference type="AlphaFoldDB" id="A0AAE2CRF8"/>
<evidence type="ECO:0000256" key="1">
    <source>
        <dbReference type="PROSITE-ProRule" id="PRU00175"/>
    </source>
</evidence>
<dbReference type="SUPFAM" id="SSF57850">
    <property type="entry name" value="RING/U-box"/>
    <property type="match status" value="1"/>
</dbReference>
<dbReference type="InterPro" id="IPR013083">
    <property type="entry name" value="Znf_RING/FYVE/PHD"/>
</dbReference>
<dbReference type="CDD" id="cd16454">
    <property type="entry name" value="RING-H2_PA-TM-RING"/>
    <property type="match status" value="1"/>
</dbReference>
<dbReference type="SMART" id="SM00184">
    <property type="entry name" value="RING"/>
    <property type="match status" value="1"/>
</dbReference>